<dbReference type="Proteomes" id="UP000509458">
    <property type="component" value="Chromosome"/>
</dbReference>
<protein>
    <recommendedName>
        <fullName evidence="4">Lipoprotein</fullName>
    </recommendedName>
</protein>
<evidence type="ECO:0000313" key="3">
    <source>
        <dbReference type="Proteomes" id="UP000509458"/>
    </source>
</evidence>
<feature type="chain" id="PRO_5029694485" description="Lipoprotein" evidence="1">
    <location>
        <begin position="24"/>
        <end position="321"/>
    </location>
</feature>
<accession>A0A6T9Y4V3</accession>
<keyword evidence="1" id="KW-0732">Signal</keyword>
<proteinExistence type="predicted"/>
<sequence>MNQCLTTMLTFATLLLSACSPNADNIIAHFKATSGYTSDYEFSGYYSLVDDSEFADKIERQNYKFAAPTSFYLSMDGTIHQFPVQNLANEKDAHLYIAAKNLYEDLLKIRTPIWAKAVEDAKKMRGTINVMKEAEQEEINSLQAKVDDPNLDAAKKLIAKASLRDKKIQFEKMYGNTDDDFNNAVKLYRKEFEKIVKEGSQTTKEASQAMADANNKYDEYLRLAEKYNNATSRTRLKQLLSFASISDEDSSIHIKKGHTLRSVYLFTHPESGNSFISYAEVAGDGAPYTFGEIFRRNAGYKFVSDRGTDMDKVFSTIEESI</sequence>
<reference evidence="2 3" key="1">
    <citation type="submission" date="2020-06" db="EMBL/GenBank/DDBJ databases">
        <authorList>
            <person name="Duchaud E."/>
        </authorList>
    </citation>
    <scope>NUCLEOTIDE SEQUENCE [LARGE SCALE GENOMIC DNA]</scope>
    <source>
        <strain evidence="2">Alteromonas fortis</strain>
    </source>
</reference>
<evidence type="ECO:0000313" key="2">
    <source>
        <dbReference type="EMBL" id="CAB9495354.1"/>
    </source>
</evidence>
<evidence type="ECO:0000256" key="1">
    <source>
        <dbReference type="SAM" id="SignalP"/>
    </source>
</evidence>
<dbReference type="AlphaFoldDB" id="A0A6T9Y4V3"/>
<organism evidence="2 3">
    <name type="scientific">Alteromonas macleodii</name>
    <name type="common">Pseudoalteromonas macleodii</name>
    <dbReference type="NCBI Taxonomy" id="28108"/>
    <lineage>
        <taxon>Bacteria</taxon>
        <taxon>Pseudomonadati</taxon>
        <taxon>Pseudomonadota</taxon>
        <taxon>Gammaproteobacteria</taxon>
        <taxon>Alteromonadales</taxon>
        <taxon>Alteromonadaceae</taxon>
        <taxon>Alteromonas/Salinimonas group</taxon>
        <taxon>Alteromonas</taxon>
    </lineage>
</organism>
<evidence type="ECO:0008006" key="4">
    <source>
        <dbReference type="Google" id="ProtNLM"/>
    </source>
</evidence>
<name>A0A6T9Y4V3_ALTMA</name>
<feature type="signal peptide" evidence="1">
    <location>
        <begin position="1"/>
        <end position="23"/>
    </location>
</feature>
<gene>
    <name evidence="2" type="ORF">ALFOR1_50036</name>
</gene>
<dbReference type="RefSeq" id="WP_179984577.1">
    <property type="nucleotide sequence ID" value="NZ_LR812090.1"/>
</dbReference>
<dbReference type="EMBL" id="LR812090">
    <property type="protein sequence ID" value="CAB9495354.1"/>
    <property type="molecule type" value="Genomic_DNA"/>
</dbReference>